<evidence type="ECO:0000259" key="8">
    <source>
        <dbReference type="Pfam" id="PF00108"/>
    </source>
</evidence>
<dbReference type="Pfam" id="PF02803">
    <property type="entry name" value="Thiolase_C"/>
    <property type="match status" value="1"/>
</dbReference>
<keyword evidence="7" id="KW-0812">Transmembrane</keyword>
<reference evidence="10 11" key="1">
    <citation type="journal article" date="2014" name="Int. J. Syst. Evol. Microbiol.">
        <title>Phylogenomics and the dynamic genome evolution of the genus Streptococcus.</title>
        <authorList>
            <consortium name="The Broad Institute Genome Sequencing Platform"/>
            <person name="Richards V.P."/>
            <person name="Palmer S.R."/>
            <person name="Pavinski Bitar P.D."/>
            <person name="Qin X."/>
            <person name="Weinstock G.M."/>
            <person name="Highlander S.K."/>
            <person name="Town C.D."/>
            <person name="Burne R.A."/>
            <person name="Stanhope M.J."/>
        </authorList>
    </citation>
    <scope>NUCLEOTIDE SEQUENCE [LARGE SCALE GENOMIC DNA]</scope>
    <source>
        <strain evidence="10 11">2285-97</strain>
    </source>
</reference>
<gene>
    <name evidence="10" type="ORF">STRUR_0540</name>
</gene>
<dbReference type="Gene3D" id="3.40.47.10">
    <property type="match status" value="2"/>
</dbReference>
<dbReference type="EMBL" id="AEUZ02000001">
    <property type="protein sequence ID" value="EHJ56068.1"/>
    <property type="molecule type" value="Genomic_DNA"/>
</dbReference>
<comment type="caution">
    <text evidence="10">The sequence shown here is derived from an EMBL/GenBank/DDBJ whole genome shotgun (WGS) entry which is preliminary data.</text>
</comment>
<protein>
    <recommendedName>
        <fullName evidence="2">acetyl-CoA C-acetyltransferase</fullName>
        <ecNumber evidence="2">2.3.1.9</ecNumber>
    </recommendedName>
    <alternativeName>
        <fullName evidence="5">Acetoacetyl-CoA thiolase</fullName>
    </alternativeName>
</protein>
<dbReference type="InterPro" id="IPR020617">
    <property type="entry name" value="Thiolase_C"/>
</dbReference>
<dbReference type="SUPFAM" id="SSF53901">
    <property type="entry name" value="Thiolase-like"/>
    <property type="match status" value="2"/>
</dbReference>
<proteinExistence type="inferred from homology"/>
<evidence type="ECO:0000256" key="7">
    <source>
        <dbReference type="SAM" id="Phobius"/>
    </source>
</evidence>
<dbReference type="Proteomes" id="UP000005388">
    <property type="component" value="Unassembled WGS sequence"/>
</dbReference>
<organism evidence="10 11">
    <name type="scientific">Streptococcus urinalis 2285-97</name>
    <dbReference type="NCBI Taxonomy" id="764291"/>
    <lineage>
        <taxon>Bacteria</taxon>
        <taxon>Bacillati</taxon>
        <taxon>Bacillota</taxon>
        <taxon>Bacilli</taxon>
        <taxon>Lactobacillales</taxon>
        <taxon>Streptococcaceae</taxon>
        <taxon>Streptococcus</taxon>
    </lineage>
</organism>
<dbReference type="PROSITE" id="PS00737">
    <property type="entry name" value="THIOLASE_2"/>
    <property type="match status" value="1"/>
</dbReference>
<dbReference type="PANTHER" id="PTHR18919:SF107">
    <property type="entry name" value="ACETYL-COA ACETYLTRANSFERASE, CYTOSOLIC"/>
    <property type="match status" value="1"/>
</dbReference>
<evidence type="ECO:0000256" key="6">
    <source>
        <dbReference type="RuleBase" id="RU003557"/>
    </source>
</evidence>
<feature type="domain" description="Thiolase C-terminal" evidence="9">
    <location>
        <begin position="120"/>
        <end position="235"/>
    </location>
</feature>
<dbReference type="EC" id="2.3.1.9" evidence="2"/>
<keyword evidence="7" id="KW-1133">Transmembrane helix</keyword>
<feature type="transmembrane region" description="Helical" evidence="7">
    <location>
        <begin position="217"/>
        <end position="236"/>
    </location>
</feature>
<dbReference type="eggNOG" id="COG0183">
    <property type="taxonomic scope" value="Bacteria"/>
</dbReference>
<evidence type="ECO:0000313" key="11">
    <source>
        <dbReference type="Proteomes" id="UP000005388"/>
    </source>
</evidence>
<dbReference type="InterPro" id="IPR020616">
    <property type="entry name" value="Thiolase_N"/>
</dbReference>
<keyword evidence="11" id="KW-1185">Reference proteome</keyword>
<name>G5KD22_9STRE</name>
<evidence type="ECO:0000259" key="9">
    <source>
        <dbReference type="Pfam" id="PF02803"/>
    </source>
</evidence>
<evidence type="ECO:0000256" key="1">
    <source>
        <dbReference type="ARBA" id="ARBA00010982"/>
    </source>
</evidence>
<dbReference type="PANTHER" id="PTHR18919">
    <property type="entry name" value="ACETYL-COA C-ACYLTRANSFERASE"/>
    <property type="match status" value="1"/>
</dbReference>
<comment type="similarity">
    <text evidence="1 6">Belongs to the thiolase-like superfamily. Thiolase family.</text>
</comment>
<evidence type="ECO:0000256" key="2">
    <source>
        <dbReference type="ARBA" id="ARBA00012705"/>
    </source>
</evidence>
<dbReference type="InterPro" id="IPR016039">
    <property type="entry name" value="Thiolase-like"/>
</dbReference>
<dbReference type="AlphaFoldDB" id="G5KD22"/>
<dbReference type="STRING" id="764291.STRUR_0540"/>
<dbReference type="GO" id="GO:0003985">
    <property type="term" value="F:acetyl-CoA C-acetyltransferase activity"/>
    <property type="evidence" value="ECO:0007669"/>
    <property type="project" value="UniProtKB-EC"/>
</dbReference>
<keyword evidence="7" id="KW-0472">Membrane</keyword>
<dbReference type="Pfam" id="PF00108">
    <property type="entry name" value="Thiolase_N"/>
    <property type="match status" value="1"/>
</dbReference>
<evidence type="ECO:0000313" key="10">
    <source>
        <dbReference type="EMBL" id="EHJ56068.1"/>
    </source>
</evidence>
<feature type="domain" description="Thiolase N-terminal" evidence="8">
    <location>
        <begin position="13"/>
        <end position="114"/>
    </location>
</feature>
<evidence type="ECO:0000256" key="4">
    <source>
        <dbReference type="ARBA" id="ARBA00023315"/>
    </source>
</evidence>
<dbReference type="InterPro" id="IPR020613">
    <property type="entry name" value="Thiolase_CS"/>
</dbReference>
<evidence type="ECO:0000256" key="5">
    <source>
        <dbReference type="ARBA" id="ARBA00030755"/>
    </source>
</evidence>
<accession>G5KD22</accession>
<sequence length="239" mass="26205">MGAYQVAQFSPDSVSQSVMIEAAENICLDYSFQKNYLNHYALKSHQKAVHAKETKLLDELIFPIKDFEDQGIKDTLTLKLLDRLPAILGKNKQITVGNACLTHDGAAFVTLSQRESPFEMIDYTEVAGDPKRCPELVVKATKAILERNELTMSCIDAVEWNEAFAVTDALFDYYFSGFRDIYNIFGGALAYGHPYGASGAINLLHLMQALKLKKGKLGVTAIAAAGGVAIAILVSYKGE</sequence>
<keyword evidence="3 6" id="KW-0808">Transferase</keyword>
<evidence type="ECO:0000256" key="3">
    <source>
        <dbReference type="ARBA" id="ARBA00022679"/>
    </source>
</evidence>
<keyword evidence="4 6" id="KW-0012">Acyltransferase</keyword>